<evidence type="ECO:0000259" key="4">
    <source>
        <dbReference type="PROSITE" id="PS51792"/>
    </source>
</evidence>
<dbReference type="InterPro" id="IPR004910">
    <property type="entry name" value="Yippee/Mis18/Cereblon"/>
</dbReference>
<comment type="caution">
    <text evidence="5">The sequence shown here is derived from an EMBL/GenBank/DDBJ whole genome shotgun (WGS) entry which is preliminary data.</text>
</comment>
<name>A0A9P1BI71_9DINO</name>
<accession>A0A9P1BI71</accession>
<dbReference type="AlphaFoldDB" id="A0A9P1BI71"/>
<evidence type="ECO:0000256" key="3">
    <source>
        <dbReference type="RuleBase" id="RU110713"/>
    </source>
</evidence>
<evidence type="ECO:0000313" key="7">
    <source>
        <dbReference type="Proteomes" id="UP001152797"/>
    </source>
</evidence>
<dbReference type="Pfam" id="PF03226">
    <property type="entry name" value="Yippee-Mis18"/>
    <property type="match status" value="1"/>
</dbReference>
<feature type="domain" description="Yippee" evidence="4">
    <location>
        <begin position="1"/>
        <end position="74"/>
    </location>
</feature>
<evidence type="ECO:0000256" key="2">
    <source>
        <dbReference type="ARBA" id="ARBA00022833"/>
    </source>
</evidence>
<organism evidence="5">
    <name type="scientific">Cladocopium goreaui</name>
    <dbReference type="NCBI Taxonomy" id="2562237"/>
    <lineage>
        <taxon>Eukaryota</taxon>
        <taxon>Sar</taxon>
        <taxon>Alveolata</taxon>
        <taxon>Dinophyceae</taxon>
        <taxon>Suessiales</taxon>
        <taxon>Symbiodiniaceae</taxon>
        <taxon>Cladocopium</taxon>
    </lineage>
</organism>
<dbReference type="GO" id="GO:0046872">
    <property type="term" value="F:metal ion binding"/>
    <property type="evidence" value="ECO:0007669"/>
    <property type="project" value="UniProtKB-KW"/>
</dbReference>
<gene>
    <name evidence="5" type="ORF">C1SCF055_LOCUS1458</name>
</gene>
<keyword evidence="7" id="KW-1185">Reference proteome</keyword>
<evidence type="ECO:0000256" key="1">
    <source>
        <dbReference type="ARBA" id="ARBA00022723"/>
    </source>
</evidence>
<reference evidence="6" key="2">
    <citation type="submission" date="2024-04" db="EMBL/GenBank/DDBJ databases">
        <authorList>
            <person name="Chen Y."/>
            <person name="Shah S."/>
            <person name="Dougan E. K."/>
            <person name="Thang M."/>
            <person name="Chan C."/>
        </authorList>
    </citation>
    <scope>NUCLEOTIDE SEQUENCE [LARGE SCALE GENOMIC DNA]</scope>
</reference>
<dbReference type="EMBL" id="CAMXCT020000042">
    <property type="protein sequence ID" value="CAL1126298.1"/>
    <property type="molecule type" value="Genomic_DNA"/>
</dbReference>
<sequence>MTGPGYLIDTTQNTVAATETQSVAYSTGCYLIREVSCEFCENKLGVTYVVAPDEKQEYKVGKFLLGADRLILPPGVTHPKAK</sequence>
<keyword evidence="1" id="KW-0479">Metal-binding</keyword>
<dbReference type="EMBL" id="CAMXCT010000042">
    <property type="protein sequence ID" value="CAI3972923.1"/>
    <property type="molecule type" value="Genomic_DNA"/>
</dbReference>
<dbReference type="EMBL" id="CAMXCT030000042">
    <property type="protein sequence ID" value="CAL4760235.1"/>
    <property type="molecule type" value="Genomic_DNA"/>
</dbReference>
<reference evidence="5" key="1">
    <citation type="submission" date="2022-10" db="EMBL/GenBank/DDBJ databases">
        <authorList>
            <person name="Chen Y."/>
            <person name="Dougan E. K."/>
            <person name="Chan C."/>
            <person name="Rhodes N."/>
            <person name="Thang M."/>
        </authorList>
    </citation>
    <scope>NUCLEOTIDE SEQUENCE</scope>
</reference>
<keyword evidence="2" id="KW-0862">Zinc</keyword>
<comment type="similarity">
    <text evidence="3">Belongs to the yippee family.</text>
</comment>
<evidence type="ECO:0000313" key="5">
    <source>
        <dbReference type="EMBL" id="CAI3972923.1"/>
    </source>
</evidence>
<proteinExistence type="inferred from homology"/>
<dbReference type="InterPro" id="IPR034751">
    <property type="entry name" value="Yippee"/>
</dbReference>
<dbReference type="OrthoDB" id="6407410at2759"/>
<protein>
    <recommendedName>
        <fullName evidence="3">Protein yippee-like</fullName>
    </recommendedName>
</protein>
<evidence type="ECO:0000313" key="6">
    <source>
        <dbReference type="EMBL" id="CAL1126298.1"/>
    </source>
</evidence>
<dbReference type="Proteomes" id="UP001152797">
    <property type="component" value="Unassembled WGS sequence"/>
</dbReference>
<dbReference type="PROSITE" id="PS51792">
    <property type="entry name" value="YIPPEE"/>
    <property type="match status" value="1"/>
</dbReference>